<dbReference type="RefSeq" id="WP_040264764.1">
    <property type="nucleotide sequence ID" value="NZ_CAXKXZ010000014.1"/>
</dbReference>
<dbReference type="EMBL" id="CP050857">
    <property type="protein sequence ID" value="QLH64569.1"/>
    <property type="molecule type" value="Genomic_DNA"/>
</dbReference>
<dbReference type="GO" id="GO:0009289">
    <property type="term" value="C:pilus"/>
    <property type="evidence" value="ECO:0007669"/>
    <property type="project" value="InterPro"/>
</dbReference>
<geneLocation type="plasmid" evidence="1 2">
    <name>pSsAf2.3-2</name>
</geneLocation>
<proteinExistence type="predicted"/>
<dbReference type="AlphaFoldDB" id="A0A068YZY7"/>
<name>A0A068YZY7_9GAMM</name>
<dbReference type="InterPro" id="IPR036937">
    <property type="entry name" value="Adhesion_dom_fimbrial_sf"/>
</dbReference>
<dbReference type="Gene3D" id="2.60.40.1090">
    <property type="entry name" value="Fimbrial-type adhesion domain"/>
    <property type="match status" value="1"/>
</dbReference>
<reference evidence="1 2" key="1">
    <citation type="journal article" date="2014" name="Genome Announc.">
        <title>Whole-Genome Sequence of Serratia symbiotica Strain CWBI-2.3T, a Free-Living Symbiont of the Black Bean Aphid Aphis fabae.</title>
        <authorList>
            <person name="Foray V."/>
            <person name="Grigorescu A.S."/>
            <person name="Sabri A."/>
            <person name="Haubruge E."/>
            <person name="Lognay G."/>
            <person name="Francis F."/>
            <person name="Fauconnier M.L."/>
            <person name="Hance T."/>
            <person name="Thonart P."/>
        </authorList>
    </citation>
    <scope>NUCLEOTIDE SEQUENCE [LARGE SCALE GENOMIC DNA]</scope>
    <source>
        <strain evidence="1">CWBI-2.3</strain>
        <plasmid evidence="1 2">pSsAf2.3-2</plasmid>
    </source>
</reference>
<dbReference type="SUPFAM" id="SSF49401">
    <property type="entry name" value="Bacterial adhesins"/>
    <property type="match status" value="1"/>
</dbReference>
<dbReference type="InterPro" id="IPR050263">
    <property type="entry name" value="Bact_Fimbrial_Adh_Pro"/>
</dbReference>
<evidence type="ECO:0000313" key="2">
    <source>
        <dbReference type="Proteomes" id="UP000042738"/>
    </source>
</evidence>
<dbReference type="PANTHER" id="PTHR33420">
    <property type="entry name" value="FIMBRIAL SUBUNIT ELFA-RELATED"/>
    <property type="match status" value="1"/>
</dbReference>
<accession>A0A068YZY7</accession>
<dbReference type="Proteomes" id="UP000042738">
    <property type="component" value="Plasmid pSsAf2.3-2"/>
</dbReference>
<organism evidence="1 2">
    <name type="scientific">Serratia symbiotica</name>
    <dbReference type="NCBI Taxonomy" id="138074"/>
    <lineage>
        <taxon>Bacteria</taxon>
        <taxon>Pseudomonadati</taxon>
        <taxon>Pseudomonadota</taxon>
        <taxon>Gammaproteobacteria</taxon>
        <taxon>Enterobacterales</taxon>
        <taxon>Yersiniaceae</taxon>
        <taxon>Serratia</taxon>
    </lineage>
</organism>
<dbReference type="InterPro" id="IPR008966">
    <property type="entry name" value="Adhesion_dom_sf"/>
</dbReference>
<evidence type="ECO:0000313" key="1">
    <source>
        <dbReference type="EMBL" id="QLH64569.1"/>
    </source>
</evidence>
<protein>
    <submittedName>
        <fullName evidence="1">Type 1 fimbrial protein</fullName>
    </submittedName>
</protein>
<dbReference type="PANTHER" id="PTHR33420:SF26">
    <property type="entry name" value="FIMBRIAL SUBUNIT"/>
    <property type="match status" value="1"/>
</dbReference>
<gene>
    <name evidence="1" type="ORF">SYMBAF_17310</name>
</gene>
<keyword evidence="1" id="KW-0614">Plasmid</keyword>
<dbReference type="GeneID" id="93738234"/>
<dbReference type="GO" id="GO:0043709">
    <property type="term" value="P:cell adhesion involved in single-species biofilm formation"/>
    <property type="evidence" value="ECO:0007669"/>
    <property type="project" value="TreeGrafter"/>
</dbReference>
<sequence length="186" mass="18669">MKLNNRSAAVVLGFVLASSAASAADPAPAPAPGSQGQGTVTFKGSVIDSPCSITSETANQTVDMGQISNSALKKAGKSTPRPFSIKLENCDVSSLTNKTVTATFTGTASKAQPTNLALVGQVSGAALVITNGDGASVSLGSPTQPTSVHNGNNTLSYAAYLQGDSEKVAIVPGDFSSVANFTLAYQ</sequence>
<dbReference type="STRING" id="138074.SYMBAF_190084"/>